<dbReference type="EMBL" id="AKCV02000025">
    <property type="protein sequence ID" value="TMS57333.1"/>
    <property type="molecule type" value="Genomic_DNA"/>
</dbReference>
<evidence type="ECO:0000313" key="1">
    <source>
        <dbReference type="EMBL" id="TMS57333.1"/>
    </source>
</evidence>
<proteinExistence type="predicted"/>
<comment type="caution">
    <text evidence="1">The sequence shown here is derived from an EMBL/GenBank/DDBJ whole genome shotgun (WGS) entry which is preliminary data.</text>
</comment>
<gene>
    <name evidence="1" type="ORF">MW7_015035</name>
</gene>
<reference evidence="1" key="1">
    <citation type="submission" date="2019-05" db="EMBL/GenBank/DDBJ databases">
        <title>Revised genome assembly of Burkholderiaceae (previously Ralstonia) sp. PBA.</title>
        <authorList>
            <person name="Gan H.M."/>
        </authorList>
    </citation>
    <scope>NUCLEOTIDE SEQUENCE</scope>
    <source>
        <strain evidence="1">PBA</strain>
    </source>
</reference>
<name>A0ACD3SME0_9BURK</name>
<protein>
    <submittedName>
        <fullName evidence="1">GNAT family N-acetyltransferase</fullName>
    </submittedName>
</protein>
<organism evidence="1 2">
    <name type="scientific">Imbroritus primus</name>
    <dbReference type="NCBI Taxonomy" id="3058603"/>
    <lineage>
        <taxon>Bacteria</taxon>
        <taxon>Pseudomonadati</taxon>
        <taxon>Pseudomonadota</taxon>
        <taxon>Betaproteobacteria</taxon>
        <taxon>Burkholderiales</taxon>
        <taxon>Burkholderiaceae</taxon>
        <taxon>Imbroritus</taxon>
    </lineage>
</organism>
<evidence type="ECO:0000313" key="2">
    <source>
        <dbReference type="Proteomes" id="UP000004277"/>
    </source>
</evidence>
<dbReference type="Proteomes" id="UP000004277">
    <property type="component" value="Unassembled WGS sequence"/>
</dbReference>
<accession>A0ACD3SME0</accession>
<sequence length="159" mass="16912">MTAADLPAVEAIAAQVHPGYPEEAAIFAERLRLYPPGCRVFAPDGAAVLAYLVSHPWHLLQPPPLDSLLGALPDLPSTYYIHDLALLPQTRGSGAARAVVQALAEHALASGMSNMSLVAVNASTGFWERNGFAVHHEPALAAKLRSYDAAAQLMIRRLG</sequence>
<keyword evidence="2" id="KW-1185">Reference proteome</keyword>